<dbReference type="Proteomes" id="UP000275267">
    <property type="component" value="Unassembled WGS sequence"/>
</dbReference>
<reference evidence="3" key="1">
    <citation type="journal article" date="2019" name="Nat. Commun.">
        <title>The genome of broomcorn millet.</title>
        <authorList>
            <person name="Zou C."/>
            <person name="Miki D."/>
            <person name="Li D."/>
            <person name="Tang Q."/>
            <person name="Xiao L."/>
            <person name="Rajput S."/>
            <person name="Deng P."/>
            <person name="Jia W."/>
            <person name="Huang R."/>
            <person name="Zhang M."/>
            <person name="Sun Y."/>
            <person name="Hu J."/>
            <person name="Fu X."/>
            <person name="Schnable P.S."/>
            <person name="Li F."/>
            <person name="Zhang H."/>
            <person name="Feng B."/>
            <person name="Zhu X."/>
            <person name="Liu R."/>
            <person name="Schnable J.C."/>
            <person name="Zhu J.-K."/>
            <person name="Zhang H."/>
        </authorList>
    </citation>
    <scope>NUCLEOTIDE SEQUENCE [LARGE SCALE GENOMIC DNA]</scope>
</reference>
<organism evidence="2 3">
    <name type="scientific">Panicum miliaceum</name>
    <name type="common">Proso millet</name>
    <name type="synonym">Broomcorn millet</name>
    <dbReference type="NCBI Taxonomy" id="4540"/>
    <lineage>
        <taxon>Eukaryota</taxon>
        <taxon>Viridiplantae</taxon>
        <taxon>Streptophyta</taxon>
        <taxon>Embryophyta</taxon>
        <taxon>Tracheophyta</taxon>
        <taxon>Spermatophyta</taxon>
        <taxon>Magnoliopsida</taxon>
        <taxon>Liliopsida</taxon>
        <taxon>Poales</taxon>
        <taxon>Poaceae</taxon>
        <taxon>PACMAD clade</taxon>
        <taxon>Panicoideae</taxon>
        <taxon>Panicodae</taxon>
        <taxon>Paniceae</taxon>
        <taxon>Panicinae</taxon>
        <taxon>Panicum</taxon>
        <taxon>Panicum sect. Panicum</taxon>
    </lineage>
</organism>
<keyword evidence="3" id="KW-1185">Reference proteome</keyword>
<gene>
    <name evidence="2" type="ORF">C2845_PM04G10450</name>
</gene>
<dbReference type="STRING" id="4540.A0A3L6QME1"/>
<dbReference type="PANTHER" id="PTHR33116:SF87">
    <property type="entry name" value="OS01G0158850 PROTEIN"/>
    <property type="match status" value="1"/>
</dbReference>
<evidence type="ECO:0000313" key="2">
    <source>
        <dbReference type="EMBL" id="RLM84648.1"/>
    </source>
</evidence>
<protein>
    <recommendedName>
        <fullName evidence="1">Reverse transcriptase domain-containing protein</fullName>
    </recommendedName>
</protein>
<sequence>MTGHYFKSGKGVRQGDPLSPLLFNIAADTLAKMIEQAQGNQLIKGLVPEYVENGITILQYADDTILSLNDEEESARNMKLLLYMYEQMSGLKINFEKSEVLMVSQDERKSLSYSDVFNCATGTWPIKYLGVPVSVSRLHVLDWLKLDEKILKRLDGWQGSSLSVGGRLTLINSRLSSIPTYSMSMYLLPETICKRINKTRKFFWRGEA</sequence>
<dbReference type="OrthoDB" id="695518at2759"/>
<proteinExistence type="predicted"/>
<dbReference type="SUPFAM" id="SSF56672">
    <property type="entry name" value="DNA/RNA polymerases"/>
    <property type="match status" value="1"/>
</dbReference>
<comment type="caution">
    <text evidence="2">The sequence shown here is derived from an EMBL/GenBank/DDBJ whole genome shotgun (WGS) entry which is preliminary data.</text>
</comment>
<dbReference type="Pfam" id="PF00078">
    <property type="entry name" value="RVT_1"/>
    <property type="match status" value="1"/>
</dbReference>
<dbReference type="InterPro" id="IPR000477">
    <property type="entry name" value="RT_dom"/>
</dbReference>
<evidence type="ECO:0000313" key="3">
    <source>
        <dbReference type="Proteomes" id="UP000275267"/>
    </source>
</evidence>
<feature type="domain" description="Reverse transcriptase" evidence="1">
    <location>
        <begin position="1"/>
        <end position="133"/>
    </location>
</feature>
<evidence type="ECO:0000259" key="1">
    <source>
        <dbReference type="PROSITE" id="PS50878"/>
    </source>
</evidence>
<dbReference type="EMBL" id="PQIB02000011">
    <property type="protein sequence ID" value="RLM84648.1"/>
    <property type="molecule type" value="Genomic_DNA"/>
</dbReference>
<dbReference type="PROSITE" id="PS50878">
    <property type="entry name" value="RT_POL"/>
    <property type="match status" value="1"/>
</dbReference>
<dbReference type="PANTHER" id="PTHR33116">
    <property type="entry name" value="REVERSE TRANSCRIPTASE ZINC-BINDING DOMAIN-CONTAINING PROTEIN-RELATED-RELATED"/>
    <property type="match status" value="1"/>
</dbReference>
<dbReference type="AlphaFoldDB" id="A0A3L6QME1"/>
<dbReference type="InterPro" id="IPR043502">
    <property type="entry name" value="DNA/RNA_pol_sf"/>
</dbReference>
<name>A0A3L6QME1_PANMI</name>
<accession>A0A3L6QME1</accession>